<dbReference type="RefSeq" id="WP_107897068.1">
    <property type="nucleotide sequence ID" value="NZ_PYWM01000030.1"/>
</dbReference>
<evidence type="ECO:0000313" key="2">
    <source>
        <dbReference type="Proteomes" id="UP000308744"/>
    </source>
</evidence>
<evidence type="ECO:0008006" key="3">
    <source>
        <dbReference type="Google" id="ProtNLM"/>
    </source>
</evidence>
<sequence length="271" mass="29599">MSINTNFNQPNSTLVTVKRSSSTTPLIATSNQNNDKNIQNFAMQQQRDTVSISSEARNRLLAARASVRSNSWVDTALDWAKSTVSWLKKAGQFAVDAAKEGINFLVLDDVRTIFNPNAGITEKGVALVSLFPAGKVVKSGKLFELLRKAGKSADVDAFAGLGKIQKFNAKGILLDGDSRTGWDHIYKRHVAGTTANRGTTLFPRALGDAQIKNLIMESLEKGTLKSTHANGMKIYTYRPRKYGISEMTTVVTKDNIIKTSYPNGGTSVIRK</sequence>
<name>A0A4V5THD4_9BACI</name>
<keyword evidence="2" id="KW-1185">Reference proteome</keyword>
<evidence type="ECO:0000313" key="1">
    <source>
        <dbReference type="EMBL" id="TKI50763.1"/>
    </source>
</evidence>
<gene>
    <name evidence="1" type="ORF">FC756_27360</name>
</gene>
<reference evidence="1 2" key="1">
    <citation type="submission" date="2019-04" db="EMBL/GenBank/DDBJ databases">
        <title>Lysinibacillus genome sequencing.</title>
        <authorList>
            <person name="Dunlap C."/>
        </authorList>
    </citation>
    <scope>NUCLEOTIDE SEQUENCE [LARGE SCALE GENOMIC DNA]</scope>
    <source>
        <strain evidence="1 2">CCTCC AB 2010389</strain>
    </source>
</reference>
<proteinExistence type="predicted"/>
<dbReference type="EMBL" id="SZPU01000188">
    <property type="protein sequence ID" value="TKI50763.1"/>
    <property type="molecule type" value="Genomic_DNA"/>
</dbReference>
<dbReference type="AlphaFoldDB" id="A0A4V5THD4"/>
<dbReference type="Proteomes" id="UP000308744">
    <property type="component" value="Unassembled WGS sequence"/>
</dbReference>
<protein>
    <recommendedName>
        <fullName evidence="3">Bacterial EndoU nuclease domain-containing protein</fullName>
    </recommendedName>
</protein>
<comment type="caution">
    <text evidence="1">The sequence shown here is derived from an EMBL/GenBank/DDBJ whole genome shotgun (WGS) entry which is preliminary data.</text>
</comment>
<accession>A0A4V5THD4</accession>
<organism evidence="1 2">
    <name type="scientific">Lysinibacillus mangiferihumi</name>
    <dbReference type="NCBI Taxonomy" id="1130819"/>
    <lineage>
        <taxon>Bacteria</taxon>
        <taxon>Bacillati</taxon>
        <taxon>Bacillota</taxon>
        <taxon>Bacilli</taxon>
        <taxon>Bacillales</taxon>
        <taxon>Bacillaceae</taxon>
        <taxon>Lysinibacillus</taxon>
    </lineage>
</organism>